<accession>A0ABP8GQW6</accession>
<dbReference type="SUPFAM" id="SSF53756">
    <property type="entry name" value="UDP-Glycosyltransferase/glycogen phosphorylase"/>
    <property type="match status" value="1"/>
</dbReference>
<name>A0ABP8GQW6_9BURK</name>
<organism evidence="5 6">
    <name type="scientific">Variovorax defluvii</name>
    <dbReference type="NCBI Taxonomy" id="913761"/>
    <lineage>
        <taxon>Bacteria</taxon>
        <taxon>Pseudomonadati</taxon>
        <taxon>Pseudomonadota</taxon>
        <taxon>Betaproteobacteria</taxon>
        <taxon>Burkholderiales</taxon>
        <taxon>Comamonadaceae</taxon>
        <taxon>Variovorax</taxon>
    </lineage>
</organism>
<feature type="domain" description="Glycosyl transferase family 1" evidence="3">
    <location>
        <begin position="202"/>
        <end position="332"/>
    </location>
</feature>
<keyword evidence="6" id="KW-1185">Reference proteome</keyword>
<dbReference type="PANTHER" id="PTHR12526">
    <property type="entry name" value="GLYCOSYLTRANSFERASE"/>
    <property type="match status" value="1"/>
</dbReference>
<evidence type="ECO:0000313" key="5">
    <source>
        <dbReference type="EMBL" id="GAA4328689.1"/>
    </source>
</evidence>
<proteinExistence type="predicted"/>
<feature type="domain" description="Glycosyltransferase subfamily 4-like N-terminal" evidence="4">
    <location>
        <begin position="15"/>
        <end position="174"/>
    </location>
</feature>
<keyword evidence="1" id="KW-0328">Glycosyltransferase</keyword>
<keyword evidence="2" id="KW-0808">Transferase</keyword>
<evidence type="ECO:0000256" key="2">
    <source>
        <dbReference type="ARBA" id="ARBA00022679"/>
    </source>
</evidence>
<evidence type="ECO:0000259" key="3">
    <source>
        <dbReference type="Pfam" id="PF00534"/>
    </source>
</evidence>
<evidence type="ECO:0000256" key="1">
    <source>
        <dbReference type="ARBA" id="ARBA00022676"/>
    </source>
</evidence>
<sequence length="396" mass="44239">MRLLHLVPSVDPQGGGVIEGVRRVQEALAAQGHTGDLVSLDDPRHPCVAAHPGPVIATGPSRGGYMYNERLLPWLKAHAGDYDAVIVNGLWQYIGFAAWRALHASPTPYFVYSHGMLDPWFKRRYPLKHLKKWLYWPWGEYRVLRDAAAVVFTCEEERLLARQSFWLYRAREVVGSYGTSAPPDDGPRQAEVFFSAYPALRGRRVLLFLGRIHEKKGCDLLIEAFARVAAQAPDLHLVMAGPGDEGLTRQLQSRADSLGVADRISWPGMLSGDLKWGAFHACEVFCLPSHQENFGIAVVEAMACGRPVLISDKVNIWREIAEDRAGFVEPDTLEGTTALLQHWLAATPADLDAMRDAARRSFARRFRMEQVAQKLVDIIRTYAPPSAREPARPART</sequence>
<dbReference type="Gene3D" id="3.40.50.2000">
    <property type="entry name" value="Glycogen Phosphorylase B"/>
    <property type="match status" value="2"/>
</dbReference>
<evidence type="ECO:0000259" key="4">
    <source>
        <dbReference type="Pfam" id="PF13579"/>
    </source>
</evidence>
<dbReference type="RefSeq" id="WP_345535183.1">
    <property type="nucleotide sequence ID" value="NZ_BAABGJ010000001.1"/>
</dbReference>
<gene>
    <name evidence="5" type="ORF">GCM10023165_01140</name>
</gene>
<dbReference type="Proteomes" id="UP001500975">
    <property type="component" value="Unassembled WGS sequence"/>
</dbReference>
<dbReference type="EMBL" id="BAABGJ010000001">
    <property type="protein sequence ID" value="GAA4328689.1"/>
    <property type="molecule type" value="Genomic_DNA"/>
</dbReference>
<reference evidence="6" key="1">
    <citation type="journal article" date="2019" name="Int. J. Syst. Evol. Microbiol.">
        <title>The Global Catalogue of Microorganisms (GCM) 10K type strain sequencing project: providing services to taxonomists for standard genome sequencing and annotation.</title>
        <authorList>
            <consortium name="The Broad Institute Genomics Platform"/>
            <consortium name="The Broad Institute Genome Sequencing Center for Infectious Disease"/>
            <person name="Wu L."/>
            <person name="Ma J."/>
        </authorList>
    </citation>
    <scope>NUCLEOTIDE SEQUENCE [LARGE SCALE GENOMIC DNA]</scope>
    <source>
        <strain evidence="6">JCM 17804</strain>
    </source>
</reference>
<dbReference type="InterPro" id="IPR001296">
    <property type="entry name" value="Glyco_trans_1"/>
</dbReference>
<dbReference type="Pfam" id="PF13579">
    <property type="entry name" value="Glyco_trans_4_4"/>
    <property type="match status" value="1"/>
</dbReference>
<dbReference type="PANTHER" id="PTHR12526:SF510">
    <property type="entry name" value="D-INOSITOL 3-PHOSPHATE GLYCOSYLTRANSFERASE"/>
    <property type="match status" value="1"/>
</dbReference>
<comment type="caution">
    <text evidence="5">The sequence shown here is derived from an EMBL/GenBank/DDBJ whole genome shotgun (WGS) entry which is preliminary data.</text>
</comment>
<dbReference type="Pfam" id="PF00534">
    <property type="entry name" value="Glycos_transf_1"/>
    <property type="match status" value="1"/>
</dbReference>
<evidence type="ECO:0000313" key="6">
    <source>
        <dbReference type="Proteomes" id="UP001500975"/>
    </source>
</evidence>
<protein>
    <submittedName>
        <fullName evidence="5">Glycosyltransferase</fullName>
    </submittedName>
</protein>
<dbReference type="InterPro" id="IPR028098">
    <property type="entry name" value="Glyco_trans_4-like_N"/>
</dbReference>